<gene>
    <name evidence="3" type="ORF">HED64_06385</name>
</gene>
<proteinExistence type="predicted"/>
<protein>
    <submittedName>
        <fullName evidence="3">DUF222 domain-containing protein</fullName>
    </submittedName>
</protein>
<sequence>MNSSAAPSASGRQARISTTVRNLAAVLLHARSTLEELTTLNPDAASSALILGLLENTQRTIAYGQLHATFHAEVNQIYRLDPETAAHLDALAATPQALVDGTTDVPAERMCTGMAQHRNTAAYLQAHLHICASEARRRLTGARLLVAPAPTPGLATVLSGPANAPSTTFGTVGTESILAPPLFPVLAQAAADGTADVGNLAQLAGRLEGMQPRIHQREDASQLNTAIEESLAHEARTAEPRNAHKALSDWGAYLETNGAPMTDEEIRAKRGMFYRGVREGFAEYLLRCDPIDAESIESFGEAWSNPRSNKVPPVSASTAGPSTDRLSRGGSDSTEHRDARKPVTRPVAPAGIPAPAWAIAPGTAPDQVPLSSWVDGVPTSNGTDNTNYTNTSTGEMLGLVDTRTTPQLLLDGIIASINGSLTGTALSESGGLPVRVGVLIDYQSLLGQCETAGITGHGRVISAENIRRLACDAGILPAVLGSKGEILDLGREVRGFSPAQRKALAIRDRGCCIPGCHRPASTTEAHHVKSWLDGGVTSVDNGALTCGYHHLQIHAGLITLRMIDGIPYVVARAGQPRGDPERNLWWHPELRTVGFIPPLFTD</sequence>
<organism evidence="3 4">
    <name type="scientific">Paeniglutamicibacter terrestris</name>
    <dbReference type="NCBI Taxonomy" id="2723403"/>
    <lineage>
        <taxon>Bacteria</taxon>
        <taxon>Bacillati</taxon>
        <taxon>Actinomycetota</taxon>
        <taxon>Actinomycetes</taxon>
        <taxon>Micrococcales</taxon>
        <taxon>Micrococcaceae</taxon>
        <taxon>Paeniglutamicibacter</taxon>
    </lineage>
</organism>
<evidence type="ECO:0000313" key="4">
    <source>
        <dbReference type="Proteomes" id="UP000746595"/>
    </source>
</evidence>
<keyword evidence="4" id="KW-1185">Reference proteome</keyword>
<feature type="compositionally biased region" description="Low complexity" evidence="1">
    <location>
        <begin position="346"/>
        <end position="360"/>
    </location>
</feature>
<comment type="caution">
    <text evidence="3">The sequence shown here is derived from an EMBL/GenBank/DDBJ whole genome shotgun (WGS) entry which is preliminary data.</text>
</comment>
<dbReference type="InterPro" id="IPR003615">
    <property type="entry name" value="HNH_nuc"/>
</dbReference>
<dbReference type="Pfam" id="PF02720">
    <property type="entry name" value="DUF222"/>
    <property type="match status" value="1"/>
</dbReference>
<feature type="region of interest" description="Disordered" evidence="1">
    <location>
        <begin position="302"/>
        <end position="360"/>
    </location>
</feature>
<dbReference type="InterPro" id="IPR003870">
    <property type="entry name" value="DUF222"/>
</dbReference>
<dbReference type="Proteomes" id="UP000746595">
    <property type="component" value="Unassembled WGS sequence"/>
</dbReference>
<dbReference type="CDD" id="cd00085">
    <property type="entry name" value="HNHc"/>
    <property type="match status" value="1"/>
</dbReference>
<evidence type="ECO:0000313" key="3">
    <source>
        <dbReference type="EMBL" id="NKG20341.1"/>
    </source>
</evidence>
<evidence type="ECO:0000256" key="1">
    <source>
        <dbReference type="SAM" id="MobiDB-lite"/>
    </source>
</evidence>
<name>A0ABX1G3K8_9MICC</name>
<feature type="domain" description="HNH nuclease" evidence="2">
    <location>
        <begin position="499"/>
        <end position="551"/>
    </location>
</feature>
<accession>A0ABX1G3K8</accession>
<dbReference type="EMBL" id="JAAWVT010000002">
    <property type="protein sequence ID" value="NKG20341.1"/>
    <property type="molecule type" value="Genomic_DNA"/>
</dbReference>
<reference evidence="3 4" key="1">
    <citation type="submission" date="2020-04" db="EMBL/GenBank/DDBJ databases">
        <title>Paeniglutamicibacter sp. ANT13_2, a novel actinomycete isolated from sediment in Antarctica.</title>
        <authorList>
            <person name="Sakdapetsiri C."/>
            <person name="Pinyakong O."/>
        </authorList>
    </citation>
    <scope>NUCLEOTIDE SEQUENCE [LARGE SCALE GENOMIC DNA]</scope>
    <source>
        <strain evidence="3 4">ANT13_2</strain>
    </source>
</reference>
<evidence type="ECO:0000259" key="2">
    <source>
        <dbReference type="SMART" id="SM00507"/>
    </source>
</evidence>
<dbReference type="SMART" id="SM00507">
    <property type="entry name" value="HNHc"/>
    <property type="match status" value="1"/>
</dbReference>
<dbReference type="RefSeq" id="WP_168151251.1">
    <property type="nucleotide sequence ID" value="NZ_JAAWVT010000002.1"/>
</dbReference>